<organism evidence="2 3">
    <name type="scientific">Fischerella thermalis JSC-11</name>
    <dbReference type="NCBI Taxonomy" id="741277"/>
    <lineage>
        <taxon>Bacteria</taxon>
        <taxon>Bacillati</taxon>
        <taxon>Cyanobacteriota</taxon>
        <taxon>Cyanophyceae</taxon>
        <taxon>Nostocales</taxon>
        <taxon>Hapalosiphonaceae</taxon>
        <taxon>Fischerella</taxon>
    </lineage>
</organism>
<evidence type="ECO:0000256" key="1">
    <source>
        <dbReference type="SAM" id="MobiDB-lite"/>
    </source>
</evidence>
<reference evidence="2 3" key="1">
    <citation type="submission" date="2011-09" db="EMBL/GenBank/DDBJ databases">
        <title>The draft genome of Fischerella sp. JSC-11.</title>
        <authorList>
            <consortium name="US DOE Joint Genome Institute (JGI-PGF)"/>
            <person name="Lucas S."/>
            <person name="Han J."/>
            <person name="Lapidus A."/>
            <person name="Cheng J.-F."/>
            <person name="Goodwin L."/>
            <person name="Pitluck S."/>
            <person name="Peters L."/>
            <person name="Land M.L."/>
            <person name="Hauser L."/>
            <person name="Sarkisova S."/>
            <person name="Bryant D.A."/>
            <person name="Brown I."/>
            <person name="Woyke T.J."/>
        </authorList>
    </citation>
    <scope>NUCLEOTIDE SEQUENCE [LARGE SCALE GENOMIC DNA]</scope>
    <source>
        <strain evidence="2 3">JSC-11</strain>
    </source>
</reference>
<evidence type="ECO:0000313" key="3">
    <source>
        <dbReference type="Proteomes" id="UP000004344"/>
    </source>
</evidence>
<comment type="caution">
    <text evidence="2">The sequence shown here is derived from an EMBL/GenBank/DDBJ whole genome shotgun (WGS) entry which is preliminary data.</text>
</comment>
<protein>
    <submittedName>
        <fullName evidence="2">Uncharacterized protein</fullName>
    </submittedName>
</protein>
<accession>G6FN38</accession>
<sequence length="33" mass="3837">MSRKKPNPPQPPVKDKPLRRERGLTPKTNNNNK</sequence>
<proteinExistence type="predicted"/>
<dbReference type="AlphaFoldDB" id="G6FN38"/>
<name>G6FN38_9CYAN</name>
<gene>
    <name evidence="2" type="ORF">FJSC11DRAFT_0285</name>
</gene>
<keyword evidence="3" id="KW-1185">Reference proteome</keyword>
<feature type="compositionally biased region" description="Basic and acidic residues" evidence="1">
    <location>
        <begin position="13"/>
        <end position="24"/>
    </location>
</feature>
<feature type="region of interest" description="Disordered" evidence="1">
    <location>
        <begin position="1"/>
        <end position="33"/>
    </location>
</feature>
<dbReference type="Proteomes" id="UP000004344">
    <property type="component" value="Unassembled WGS sequence"/>
</dbReference>
<evidence type="ECO:0000313" key="2">
    <source>
        <dbReference type="EMBL" id="EHC19468.1"/>
    </source>
</evidence>
<dbReference type="EMBL" id="AGIZ01000001">
    <property type="protein sequence ID" value="EHC19468.1"/>
    <property type="molecule type" value="Genomic_DNA"/>
</dbReference>